<proteinExistence type="predicted"/>
<name>A0A061G1K7_THECC</name>
<organism evidence="1 2">
    <name type="scientific">Theobroma cacao</name>
    <name type="common">Cacao</name>
    <name type="synonym">Cocoa</name>
    <dbReference type="NCBI Taxonomy" id="3641"/>
    <lineage>
        <taxon>Eukaryota</taxon>
        <taxon>Viridiplantae</taxon>
        <taxon>Streptophyta</taxon>
        <taxon>Embryophyta</taxon>
        <taxon>Tracheophyta</taxon>
        <taxon>Spermatophyta</taxon>
        <taxon>Magnoliopsida</taxon>
        <taxon>eudicotyledons</taxon>
        <taxon>Gunneridae</taxon>
        <taxon>Pentapetalae</taxon>
        <taxon>rosids</taxon>
        <taxon>malvids</taxon>
        <taxon>Malvales</taxon>
        <taxon>Malvaceae</taxon>
        <taxon>Byttnerioideae</taxon>
        <taxon>Theobroma</taxon>
    </lineage>
</organism>
<sequence>MKRYIRLPTTGDIWKAIFKAFHDGADELQVFALNYKAFFVKQNGRALSVYYGKVTEIFSQLDHCDKEPIPELEECYALVRHESVRRTTMNGDFEKFEASAMVARIDLLKTSKIKQSLAIIRPLMVPTNPPTNVPIVIKLVILKVDALKSWGILNGGIIAVIDEKGIPKRSLLLQWLKQRQRMRLMKKPRHWQHSQVMVVRS</sequence>
<keyword evidence="2" id="KW-1185">Reference proteome</keyword>
<dbReference type="HOGENOM" id="CLU_1362527_0_0_1"/>
<dbReference type="Gramene" id="EOY23263">
    <property type="protein sequence ID" value="EOY23263"/>
    <property type="gene ID" value="TCM_015216"/>
</dbReference>
<reference evidence="1 2" key="1">
    <citation type="journal article" date="2013" name="Genome Biol.">
        <title>The genome sequence of the most widely cultivated cacao type and its use to identify candidate genes regulating pod color.</title>
        <authorList>
            <person name="Motamayor J.C."/>
            <person name="Mockaitis K."/>
            <person name="Schmutz J."/>
            <person name="Haiminen N."/>
            <person name="Iii D.L."/>
            <person name="Cornejo O."/>
            <person name="Findley S.D."/>
            <person name="Zheng P."/>
            <person name="Utro F."/>
            <person name="Royaert S."/>
            <person name="Saski C."/>
            <person name="Jenkins J."/>
            <person name="Podicheti R."/>
            <person name="Zhao M."/>
            <person name="Scheffler B.E."/>
            <person name="Stack J.C."/>
            <person name="Feltus F.A."/>
            <person name="Mustiga G.M."/>
            <person name="Amores F."/>
            <person name="Phillips W."/>
            <person name="Marelli J.P."/>
            <person name="May G.D."/>
            <person name="Shapiro H."/>
            <person name="Ma J."/>
            <person name="Bustamante C.D."/>
            <person name="Schnell R.J."/>
            <person name="Main D."/>
            <person name="Gilbert D."/>
            <person name="Parida L."/>
            <person name="Kuhn D.N."/>
        </authorList>
    </citation>
    <scope>NUCLEOTIDE SEQUENCE [LARGE SCALE GENOMIC DNA]</scope>
    <source>
        <strain evidence="2">cv. Matina 1-6</strain>
    </source>
</reference>
<protein>
    <submittedName>
        <fullName evidence="1">Uncharacterized protein</fullName>
    </submittedName>
</protein>
<dbReference type="EMBL" id="CM001881">
    <property type="protein sequence ID" value="EOY23263.1"/>
    <property type="molecule type" value="Genomic_DNA"/>
</dbReference>
<gene>
    <name evidence="1" type="ORF">TCM_015216</name>
</gene>
<accession>A0A061G1K7</accession>
<evidence type="ECO:0000313" key="2">
    <source>
        <dbReference type="Proteomes" id="UP000026915"/>
    </source>
</evidence>
<evidence type="ECO:0000313" key="1">
    <source>
        <dbReference type="EMBL" id="EOY23263.1"/>
    </source>
</evidence>
<dbReference type="Proteomes" id="UP000026915">
    <property type="component" value="Chromosome 3"/>
</dbReference>
<dbReference type="InParanoid" id="A0A061G1K7"/>
<dbReference type="AlphaFoldDB" id="A0A061G1K7"/>